<evidence type="ECO:0000256" key="3">
    <source>
        <dbReference type="ARBA" id="ARBA00022452"/>
    </source>
</evidence>
<reference evidence="11" key="1">
    <citation type="submission" date="2022-01" db="EMBL/GenBank/DDBJ databases">
        <title>Gillisia lutea sp. nov., isolated from marine plastic residues from the Malvarosa beach (Valencia, Spain).</title>
        <authorList>
            <person name="Vidal-Verdu A."/>
            <person name="Molina-Menor E."/>
            <person name="Satari L."/>
            <person name="Pascual J."/>
            <person name="Pereto J."/>
            <person name="Porcar M."/>
        </authorList>
    </citation>
    <scope>NUCLEOTIDE SEQUENCE</scope>
    <source>
        <strain evidence="11">M10.2A</strain>
    </source>
</reference>
<accession>A0ABS9EBZ6</accession>
<dbReference type="GO" id="GO:0006508">
    <property type="term" value="P:proteolysis"/>
    <property type="evidence" value="ECO:0007669"/>
    <property type="project" value="UniProtKB-KW"/>
</dbReference>
<feature type="domain" description="Outer membrane protein beta-barrel" evidence="10">
    <location>
        <begin position="441"/>
        <end position="680"/>
    </location>
</feature>
<dbReference type="InterPro" id="IPR037066">
    <property type="entry name" value="Plug_dom_sf"/>
</dbReference>
<evidence type="ECO:0000259" key="10">
    <source>
        <dbReference type="Pfam" id="PF14905"/>
    </source>
</evidence>
<evidence type="ECO:0000259" key="9">
    <source>
        <dbReference type="Pfam" id="PF07715"/>
    </source>
</evidence>
<dbReference type="RefSeq" id="WP_236132515.1">
    <property type="nucleotide sequence ID" value="NZ_JAKGTH010000006.1"/>
</dbReference>
<dbReference type="EMBL" id="JAKGTH010000006">
    <property type="protein sequence ID" value="MCF4100367.1"/>
    <property type="molecule type" value="Genomic_DNA"/>
</dbReference>
<dbReference type="PROSITE" id="PS52016">
    <property type="entry name" value="TONB_DEPENDENT_REC_3"/>
    <property type="match status" value="1"/>
</dbReference>
<evidence type="ECO:0000256" key="1">
    <source>
        <dbReference type="ARBA" id="ARBA00004571"/>
    </source>
</evidence>
<dbReference type="PANTHER" id="PTHR30069">
    <property type="entry name" value="TONB-DEPENDENT OUTER MEMBRANE RECEPTOR"/>
    <property type="match status" value="1"/>
</dbReference>
<keyword evidence="7 8" id="KW-0998">Cell outer membrane</keyword>
<dbReference type="SUPFAM" id="SSF56935">
    <property type="entry name" value="Porins"/>
    <property type="match status" value="1"/>
</dbReference>
<evidence type="ECO:0000313" key="12">
    <source>
        <dbReference type="Proteomes" id="UP001179363"/>
    </source>
</evidence>
<dbReference type="PANTHER" id="PTHR30069:SF29">
    <property type="entry name" value="HEMOGLOBIN AND HEMOGLOBIN-HAPTOGLOBIN-BINDING PROTEIN 1-RELATED"/>
    <property type="match status" value="1"/>
</dbReference>
<evidence type="ECO:0000256" key="7">
    <source>
        <dbReference type="ARBA" id="ARBA00023237"/>
    </source>
</evidence>
<evidence type="ECO:0000256" key="6">
    <source>
        <dbReference type="ARBA" id="ARBA00023136"/>
    </source>
</evidence>
<keyword evidence="6 8" id="KW-0472">Membrane</keyword>
<evidence type="ECO:0000256" key="8">
    <source>
        <dbReference type="PROSITE-ProRule" id="PRU01360"/>
    </source>
</evidence>
<organism evidence="11 12">
    <name type="scientific">Gillisia lutea</name>
    <dbReference type="NCBI Taxonomy" id="2909668"/>
    <lineage>
        <taxon>Bacteria</taxon>
        <taxon>Pseudomonadati</taxon>
        <taxon>Bacteroidota</taxon>
        <taxon>Flavobacteriia</taxon>
        <taxon>Flavobacteriales</taxon>
        <taxon>Flavobacteriaceae</taxon>
        <taxon>Gillisia</taxon>
    </lineage>
</organism>
<dbReference type="Pfam" id="PF14905">
    <property type="entry name" value="OMP_b-brl_3"/>
    <property type="match status" value="1"/>
</dbReference>
<keyword evidence="5" id="KW-0732">Signal</keyword>
<dbReference type="Pfam" id="PF07715">
    <property type="entry name" value="Plug"/>
    <property type="match status" value="1"/>
</dbReference>
<feature type="domain" description="TonB-dependent receptor plug" evidence="9">
    <location>
        <begin position="48"/>
        <end position="152"/>
    </location>
</feature>
<dbReference type="InterPro" id="IPR012910">
    <property type="entry name" value="Plug_dom"/>
</dbReference>
<keyword evidence="11" id="KW-0675">Receptor</keyword>
<evidence type="ECO:0000256" key="4">
    <source>
        <dbReference type="ARBA" id="ARBA00022692"/>
    </source>
</evidence>
<keyword evidence="11" id="KW-0645">Protease</keyword>
<gene>
    <name evidence="11" type="ORF">L1I30_01695</name>
</gene>
<evidence type="ECO:0000256" key="5">
    <source>
        <dbReference type="ARBA" id="ARBA00022729"/>
    </source>
</evidence>
<evidence type="ECO:0000313" key="11">
    <source>
        <dbReference type="EMBL" id="MCF4100367.1"/>
    </source>
</evidence>
<comment type="subcellular location">
    <subcellularLocation>
        <location evidence="1 8">Cell outer membrane</location>
        <topology evidence="1 8">Multi-pass membrane protein</topology>
    </subcellularLocation>
</comment>
<dbReference type="Proteomes" id="UP001179363">
    <property type="component" value="Unassembled WGS sequence"/>
</dbReference>
<keyword evidence="11" id="KW-0378">Hydrolase</keyword>
<dbReference type="InterPro" id="IPR039426">
    <property type="entry name" value="TonB-dep_rcpt-like"/>
</dbReference>
<dbReference type="GO" id="GO:0008233">
    <property type="term" value="F:peptidase activity"/>
    <property type="evidence" value="ECO:0007669"/>
    <property type="project" value="UniProtKB-KW"/>
</dbReference>
<sequence length="708" mass="80993">MKIYTPLLFFLGITVVSAQQKPKDSLIVDQLDEVVVTGQYDKQSIDKSVFEVKVISRKTIDQLAANNLADVLNQSLNINIMPNPSTGKSGVELFGLDSQYFKILVDGIPLINDEGLGNNTDLTQINLDDIEQVEIVEGAMGVQYGSNAVSGIINIITKKASDHKWQITPYFQEESIGNEYGWFDKGRHIQSIRIGHNFSNKFYANATYTRNEFTGLLADREGKNHQLNDGERGYEWLPKLQNNIKTLFRYRKNSFSAFYRFEYFDELTKKYNPEVRTNLNPATQTTNPTASDEAFFSERFYHHLSLSGKVFKKANYQASFSYQEQKRNVETYTYRIKTREELNNQNFEYESRQGLYSRGSLNNLFKNDWFSSQIGYELSNINGYSSFLAGDYDSDNIERRLESYDVFTSAELKISDKFSLRPGFRAMFSSKFDTQGAYTLSSVYRFENGYSLRANLGSSPRNPNYDELFTYFVDVNHDVQGNPNINPERGSSAFLHLKKTFWFDDYNWKMNSKLSGWFLSVDDRIELSIVNQSPLAYKYLNIDSFKNWGLSYANDISIRNLNLGVGISFSGESKELISQTGYNDDYLYGFQLNGNLSYSVPKWSSVFSIFFKHNGPEYQFIQGQNEDNDVVFIKGKRGAYSWMDATVKKTFQDTNLEISLGARNILNVTNVTNTSTGADGVHSGTPANSVILGYGRSYFLKLLYNLNF</sequence>
<dbReference type="Gene3D" id="2.170.130.10">
    <property type="entry name" value="TonB-dependent receptor, plug domain"/>
    <property type="match status" value="1"/>
</dbReference>
<protein>
    <submittedName>
        <fullName evidence="11">TonB-dependent receptor</fullName>
    </submittedName>
</protein>
<dbReference type="InterPro" id="IPR036942">
    <property type="entry name" value="Beta-barrel_TonB_sf"/>
</dbReference>
<name>A0ABS9EBZ6_9FLAO</name>
<comment type="caution">
    <text evidence="11">The sequence shown here is derived from an EMBL/GenBank/DDBJ whole genome shotgun (WGS) entry which is preliminary data.</text>
</comment>
<keyword evidence="3 8" id="KW-1134">Transmembrane beta strand</keyword>
<keyword evidence="4 8" id="KW-0812">Transmembrane</keyword>
<dbReference type="Gene3D" id="2.40.170.20">
    <property type="entry name" value="TonB-dependent receptor, beta-barrel domain"/>
    <property type="match status" value="1"/>
</dbReference>
<proteinExistence type="inferred from homology"/>
<evidence type="ECO:0000256" key="2">
    <source>
        <dbReference type="ARBA" id="ARBA00022448"/>
    </source>
</evidence>
<dbReference type="InterPro" id="IPR041700">
    <property type="entry name" value="OMP_b-brl_3"/>
</dbReference>
<keyword evidence="12" id="KW-1185">Reference proteome</keyword>
<comment type="similarity">
    <text evidence="8">Belongs to the TonB-dependent receptor family.</text>
</comment>
<keyword evidence="2 8" id="KW-0813">Transport</keyword>